<comment type="caution">
    <text evidence="2">The sequence shown here is derived from an EMBL/GenBank/DDBJ whole genome shotgun (WGS) entry which is preliminary data.</text>
</comment>
<gene>
    <name evidence="2" type="ORF">PanWU01x14_053830</name>
</gene>
<dbReference type="AlphaFoldDB" id="A0A2P5DKM8"/>
<keyword evidence="1" id="KW-0812">Transmembrane</keyword>
<dbReference type="Proteomes" id="UP000237105">
    <property type="component" value="Unassembled WGS sequence"/>
</dbReference>
<keyword evidence="1" id="KW-1133">Transmembrane helix</keyword>
<accession>A0A2P5DKM8</accession>
<evidence type="ECO:0000256" key="1">
    <source>
        <dbReference type="SAM" id="Phobius"/>
    </source>
</evidence>
<proteinExistence type="predicted"/>
<name>A0A2P5DKM8_PARAD</name>
<feature type="transmembrane region" description="Helical" evidence="1">
    <location>
        <begin position="6"/>
        <end position="29"/>
    </location>
</feature>
<keyword evidence="1" id="KW-0472">Membrane</keyword>
<reference evidence="3" key="1">
    <citation type="submission" date="2016-06" db="EMBL/GenBank/DDBJ databases">
        <title>Parallel loss of symbiosis genes in relatives of nitrogen-fixing non-legume Parasponia.</title>
        <authorList>
            <person name="Van Velzen R."/>
            <person name="Holmer R."/>
            <person name="Bu F."/>
            <person name="Rutten L."/>
            <person name="Van Zeijl A."/>
            <person name="Liu W."/>
            <person name="Santuari L."/>
            <person name="Cao Q."/>
            <person name="Sharma T."/>
            <person name="Shen D."/>
            <person name="Roswanjaya Y."/>
            <person name="Wardhani T."/>
            <person name="Kalhor M.S."/>
            <person name="Jansen J."/>
            <person name="Van den Hoogen J."/>
            <person name="Gungor B."/>
            <person name="Hartog M."/>
            <person name="Hontelez J."/>
            <person name="Verver J."/>
            <person name="Yang W.-C."/>
            <person name="Schijlen E."/>
            <person name="Repin R."/>
            <person name="Schilthuizen M."/>
            <person name="Schranz E."/>
            <person name="Heidstra R."/>
            <person name="Miyata K."/>
            <person name="Fedorova E."/>
            <person name="Kohlen W."/>
            <person name="Bisseling T."/>
            <person name="Smit S."/>
            <person name="Geurts R."/>
        </authorList>
    </citation>
    <scope>NUCLEOTIDE SEQUENCE [LARGE SCALE GENOMIC DNA]</scope>
    <source>
        <strain evidence="3">cv. WU1-14</strain>
    </source>
</reference>
<dbReference type="EMBL" id="JXTB01000031">
    <property type="protein sequence ID" value="PON73833.1"/>
    <property type="molecule type" value="Genomic_DNA"/>
</dbReference>
<protein>
    <submittedName>
        <fullName evidence="2">Uncharacterized protein</fullName>
    </submittedName>
</protein>
<evidence type="ECO:0000313" key="2">
    <source>
        <dbReference type="EMBL" id="PON73833.1"/>
    </source>
</evidence>
<keyword evidence="3" id="KW-1185">Reference proteome</keyword>
<evidence type="ECO:0000313" key="3">
    <source>
        <dbReference type="Proteomes" id="UP000237105"/>
    </source>
</evidence>
<sequence length="110" mass="12580">MYKGSLLLPLVFSFGYSGKLVLIISLFSLPKSRYMVIYHIENGLSESEGEAILCLGKNAKESDLSFLLLWRSMTSMESRLMWPQLWLWIMDLVAQICSRTMTIVAEPLEV</sequence>
<organism evidence="2 3">
    <name type="scientific">Parasponia andersonii</name>
    <name type="common">Sponia andersonii</name>
    <dbReference type="NCBI Taxonomy" id="3476"/>
    <lineage>
        <taxon>Eukaryota</taxon>
        <taxon>Viridiplantae</taxon>
        <taxon>Streptophyta</taxon>
        <taxon>Embryophyta</taxon>
        <taxon>Tracheophyta</taxon>
        <taxon>Spermatophyta</taxon>
        <taxon>Magnoliopsida</taxon>
        <taxon>eudicotyledons</taxon>
        <taxon>Gunneridae</taxon>
        <taxon>Pentapetalae</taxon>
        <taxon>rosids</taxon>
        <taxon>fabids</taxon>
        <taxon>Rosales</taxon>
        <taxon>Cannabaceae</taxon>
        <taxon>Parasponia</taxon>
    </lineage>
</organism>